<evidence type="ECO:0000313" key="5">
    <source>
        <dbReference type="EMBL" id="VVO32786.1"/>
    </source>
</evidence>
<dbReference type="AlphaFoldDB" id="A0A0B7D8H2"/>
<name>A0A0B7D8H2_PSEFL</name>
<dbReference type="SUPFAM" id="SSF46785">
    <property type="entry name" value="Winged helix' DNA-binding domain"/>
    <property type="match status" value="1"/>
</dbReference>
<dbReference type="InterPro" id="IPR001034">
    <property type="entry name" value="DeoR_HTH"/>
</dbReference>
<dbReference type="PANTHER" id="PTHR30363">
    <property type="entry name" value="HTH-TYPE TRANSCRIPTIONAL REGULATOR SRLR-RELATED"/>
    <property type="match status" value="1"/>
</dbReference>
<evidence type="ECO:0000256" key="2">
    <source>
        <dbReference type="ARBA" id="ARBA00023125"/>
    </source>
</evidence>
<feature type="domain" description="HTH deoR-type" evidence="4">
    <location>
        <begin position="10"/>
        <end position="65"/>
    </location>
</feature>
<gene>
    <name evidence="5" type="ORF">PS718_05117</name>
</gene>
<keyword evidence="3" id="KW-0804">Transcription</keyword>
<dbReference type="PRINTS" id="PR00037">
    <property type="entry name" value="HTHLACR"/>
</dbReference>
<evidence type="ECO:0000313" key="6">
    <source>
        <dbReference type="Proteomes" id="UP000325375"/>
    </source>
</evidence>
<dbReference type="Pfam" id="PF08220">
    <property type="entry name" value="HTH_DeoR"/>
    <property type="match status" value="1"/>
</dbReference>
<dbReference type="RefSeq" id="WP_042558769.1">
    <property type="nucleotide sequence ID" value="NZ_CABVHX010000031.1"/>
</dbReference>
<keyword evidence="2" id="KW-0238">DNA-binding</keyword>
<evidence type="ECO:0000256" key="1">
    <source>
        <dbReference type="ARBA" id="ARBA00023015"/>
    </source>
</evidence>
<evidence type="ECO:0000256" key="3">
    <source>
        <dbReference type="ARBA" id="ARBA00023163"/>
    </source>
</evidence>
<dbReference type="InterPro" id="IPR036388">
    <property type="entry name" value="WH-like_DNA-bd_sf"/>
</dbReference>
<accession>A0A0B7D8H2</accession>
<dbReference type="PROSITE" id="PS51000">
    <property type="entry name" value="HTH_DEOR_2"/>
    <property type="match status" value="1"/>
</dbReference>
<dbReference type="SUPFAM" id="SSF100950">
    <property type="entry name" value="NagB/RpiA/CoA transferase-like"/>
    <property type="match status" value="1"/>
</dbReference>
<evidence type="ECO:0000259" key="4">
    <source>
        <dbReference type="PROSITE" id="PS51000"/>
    </source>
</evidence>
<protein>
    <recommendedName>
        <fullName evidence="4">HTH deoR-type domain-containing protein</fullName>
    </recommendedName>
</protein>
<dbReference type="InterPro" id="IPR050313">
    <property type="entry name" value="Carb_Metab_HTH_regulators"/>
</dbReference>
<organism evidence="5 6">
    <name type="scientific">Pseudomonas fluorescens</name>
    <dbReference type="NCBI Taxonomy" id="294"/>
    <lineage>
        <taxon>Bacteria</taxon>
        <taxon>Pseudomonadati</taxon>
        <taxon>Pseudomonadota</taxon>
        <taxon>Gammaproteobacteria</taxon>
        <taxon>Pseudomonadales</taxon>
        <taxon>Pseudomonadaceae</taxon>
        <taxon>Pseudomonas</taxon>
    </lineage>
</organism>
<dbReference type="EMBL" id="CABVHX010000031">
    <property type="protein sequence ID" value="VVO32786.1"/>
    <property type="molecule type" value="Genomic_DNA"/>
</dbReference>
<dbReference type="Gene3D" id="3.40.50.1360">
    <property type="match status" value="1"/>
</dbReference>
<dbReference type="Gene3D" id="1.10.10.10">
    <property type="entry name" value="Winged helix-like DNA-binding domain superfamily/Winged helix DNA-binding domain"/>
    <property type="match status" value="1"/>
</dbReference>
<dbReference type="GO" id="GO:0003677">
    <property type="term" value="F:DNA binding"/>
    <property type="evidence" value="ECO:0007669"/>
    <property type="project" value="UniProtKB-KW"/>
</dbReference>
<dbReference type="PROSITE" id="PS00894">
    <property type="entry name" value="HTH_DEOR_1"/>
    <property type="match status" value="1"/>
</dbReference>
<sequence>MHDHSVTELPSLRRQKILLILERDGKVMASELSQHFAVSEDTIRRDLAELDNAGLVQRVHGGALPRPKDTGKDYFTRISETDEVKTRLAQLAAGRVKDGQIVLFDSGTTTLQIARSLPADIRITAVTTSPMTAITLAEYQGIKVILAGGQLNLATMSVSGHETVRLLQSIKADVLFTGVCAIHPEVGLSSLYFDEVPVKQALFESAAQVIAVTTADKLGAVEPFVVTPCNRVHTLITEQHLASGSVEDYRRLGIEVEQLPD</sequence>
<dbReference type="Proteomes" id="UP000325375">
    <property type="component" value="Unassembled WGS sequence"/>
</dbReference>
<proteinExistence type="predicted"/>
<dbReference type="SMART" id="SM00420">
    <property type="entry name" value="HTH_DEOR"/>
    <property type="match status" value="1"/>
</dbReference>
<dbReference type="SMART" id="SM01134">
    <property type="entry name" value="DeoRC"/>
    <property type="match status" value="1"/>
</dbReference>
<reference evidence="5 6" key="1">
    <citation type="submission" date="2019-09" db="EMBL/GenBank/DDBJ databases">
        <authorList>
            <person name="Chandra G."/>
            <person name="Truman W A."/>
        </authorList>
    </citation>
    <scope>NUCLEOTIDE SEQUENCE [LARGE SCALE GENOMIC DNA]</scope>
    <source>
        <strain evidence="5">PS718</strain>
    </source>
</reference>
<dbReference type="Pfam" id="PF00455">
    <property type="entry name" value="DeoRC"/>
    <property type="match status" value="1"/>
</dbReference>
<dbReference type="InterPro" id="IPR014036">
    <property type="entry name" value="DeoR-like_C"/>
</dbReference>
<dbReference type="PANTHER" id="PTHR30363:SF44">
    <property type="entry name" value="AGA OPERON TRANSCRIPTIONAL REPRESSOR-RELATED"/>
    <property type="match status" value="1"/>
</dbReference>
<dbReference type="InterPro" id="IPR036390">
    <property type="entry name" value="WH_DNA-bd_sf"/>
</dbReference>
<keyword evidence="1" id="KW-0805">Transcription regulation</keyword>
<dbReference type="GO" id="GO:0003700">
    <property type="term" value="F:DNA-binding transcription factor activity"/>
    <property type="evidence" value="ECO:0007669"/>
    <property type="project" value="InterPro"/>
</dbReference>
<dbReference type="OrthoDB" id="9814815at2"/>
<dbReference type="InterPro" id="IPR018356">
    <property type="entry name" value="Tscrpt_reg_HTH_DeoR_CS"/>
</dbReference>
<dbReference type="InterPro" id="IPR037171">
    <property type="entry name" value="NagB/RpiA_transferase-like"/>
</dbReference>